<reference evidence="1" key="1">
    <citation type="submission" date="2018-02" db="EMBL/GenBank/DDBJ databases">
        <title>Rhizophora mucronata_Transcriptome.</title>
        <authorList>
            <person name="Meera S.P."/>
            <person name="Sreeshan A."/>
            <person name="Augustine A."/>
        </authorList>
    </citation>
    <scope>NUCLEOTIDE SEQUENCE</scope>
    <source>
        <tissue evidence="1">Leaf</tissue>
    </source>
</reference>
<accession>A0A2P2NB04</accession>
<sequence length="39" mass="4787">MIRHHCRNSNRNENHKAISLNLFGSKRIWKRYSNKQFTT</sequence>
<protein>
    <submittedName>
        <fullName evidence="1">Uncharacterized protein</fullName>
    </submittedName>
</protein>
<organism evidence="1">
    <name type="scientific">Rhizophora mucronata</name>
    <name type="common">Asiatic mangrove</name>
    <dbReference type="NCBI Taxonomy" id="61149"/>
    <lineage>
        <taxon>Eukaryota</taxon>
        <taxon>Viridiplantae</taxon>
        <taxon>Streptophyta</taxon>
        <taxon>Embryophyta</taxon>
        <taxon>Tracheophyta</taxon>
        <taxon>Spermatophyta</taxon>
        <taxon>Magnoliopsida</taxon>
        <taxon>eudicotyledons</taxon>
        <taxon>Gunneridae</taxon>
        <taxon>Pentapetalae</taxon>
        <taxon>rosids</taxon>
        <taxon>fabids</taxon>
        <taxon>Malpighiales</taxon>
        <taxon>Rhizophoraceae</taxon>
        <taxon>Rhizophora</taxon>
    </lineage>
</organism>
<dbReference type="AlphaFoldDB" id="A0A2P2NB04"/>
<dbReference type="EMBL" id="GGEC01059096">
    <property type="protein sequence ID" value="MBX39580.1"/>
    <property type="molecule type" value="Transcribed_RNA"/>
</dbReference>
<evidence type="ECO:0000313" key="1">
    <source>
        <dbReference type="EMBL" id="MBX39580.1"/>
    </source>
</evidence>
<proteinExistence type="predicted"/>
<name>A0A2P2NB04_RHIMU</name>